<evidence type="ECO:0000313" key="3">
    <source>
        <dbReference type="Proteomes" id="UP001596425"/>
    </source>
</evidence>
<dbReference type="RefSeq" id="WP_193190108.1">
    <property type="nucleotide sequence ID" value="NZ_JACZFR010000011.1"/>
</dbReference>
<evidence type="ECO:0008006" key="4">
    <source>
        <dbReference type="Google" id="ProtNLM"/>
    </source>
</evidence>
<name>A0ABW1YN59_9GAMM</name>
<accession>A0ABW1YN59</accession>
<feature type="transmembrane region" description="Helical" evidence="1">
    <location>
        <begin position="50"/>
        <end position="71"/>
    </location>
</feature>
<dbReference type="InterPro" id="IPR036259">
    <property type="entry name" value="MFS_trans_sf"/>
</dbReference>
<comment type="caution">
    <text evidence="2">The sequence shown here is derived from an EMBL/GenBank/DDBJ whole genome shotgun (WGS) entry which is preliminary data.</text>
</comment>
<dbReference type="Gene3D" id="1.20.1250.20">
    <property type="entry name" value="MFS general substrate transporter like domains"/>
    <property type="match status" value="1"/>
</dbReference>
<keyword evidence="3" id="KW-1185">Reference proteome</keyword>
<gene>
    <name evidence="2" type="ORF">ACFQBM_12445</name>
</gene>
<dbReference type="Proteomes" id="UP001596425">
    <property type="component" value="Unassembled WGS sequence"/>
</dbReference>
<evidence type="ECO:0000313" key="2">
    <source>
        <dbReference type="EMBL" id="MFC6634101.1"/>
    </source>
</evidence>
<sequence>MLPGFIRHNAKLAFFALLAVAASGFGQTFFVSVFGGALREEFALSHAQYGATYSGATLVSAMALLACGGLVDRWPLRRSTALVTLLLALWVRPIRKLSEKRVAADAS</sequence>
<reference evidence="3" key="1">
    <citation type="journal article" date="2019" name="Int. J. Syst. Evol. Microbiol.">
        <title>The Global Catalogue of Microorganisms (GCM) 10K type strain sequencing project: providing services to taxonomists for standard genome sequencing and annotation.</title>
        <authorList>
            <consortium name="The Broad Institute Genomics Platform"/>
            <consortium name="The Broad Institute Genome Sequencing Center for Infectious Disease"/>
            <person name="Wu L."/>
            <person name="Ma J."/>
        </authorList>
    </citation>
    <scope>NUCLEOTIDE SEQUENCE [LARGE SCALE GENOMIC DNA]</scope>
    <source>
        <strain evidence="3">CGMCC 1.13718</strain>
    </source>
</reference>
<protein>
    <recommendedName>
        <fullName evidence="4">MFS transporter</fullName>
    </recommendedName>
</protein>
<organism evidence="2 3">
    <name type="scientific">Microbulbifer taiwanensis</name>
    <dbReference type="NCBI Taxonomy" id="986746"/>
    <lineage>
        <taxon>Bacteria</taxon>
        <taxon>Pseudomonadati</taxon>
        <taxon>Pseudomonadota</taxon>
        <taxon>Gammaproteobacteria</taxon>
        <taxon>Cellvibrionales</taxon>
        <taxon>Microbulbiferaceae</taxon>
        <taxon>Microbulbifer</taxon>
    </lineage>
</organism>
<dbReference type="SUPFAM" id="SSF103473">
    <property type="entry name" value="MFS general substrate transporter"/>
    <property type="match status" value="1"/>
</dbReference>
<evidence type="ECO:0000256" key="1">
    <source>
        <dbReference type="SAM" id="Phobius"/>
    </source>
</evidence>
<keyword evidence="1" id="KW-0472">Membrane</keyword>
<proteinExistence type="predicted"/>
<dbReference type="EMBL" id="JBHSVR010000001">
    <property type="protein sequence ID" value="MFC6634101.1"/>
    <property type="molecule type" value="Genomic_DNA"/>
</dbReference>
<keyword evidence="1" id="KW-1133">Transmembrane helix</keyword>
<keyword evidence="1" id="KW-0812">Transmembrane</keyword>